<feature type="site" description="Important for catalytic activity and substrate specificity; stabilizes the transition state when the phosphoryl donor is PPi; prevents ATP from binding by mimicking the alpha-phosphate group of ATP" evidence="10">
    <location>
        <position position="107"/>
    </location>
</feature>
<dbReference type="GO" id="GO:0005829">
    <property type="term" value="C:cytosol"/>
    <property type="evidence" value="ECO:0007669"/>
    <property type="project" value="TreeGrafter"/>
</dbReference>
<feature type="binding site" evidence="10">
    <location>
        <position position="11"/>
    </location>
    <ligand>
        <name>diphosphate</name>
        <dbReference type="ChEBI" id="CHEBI:33019"/>
    </ligand>
</feature>
<dbReference type="Proteomes" id="UP000334340">
    <property type="component" value="Unassembled WGS sequence"/>
</dbReference>
<dbReference type="EC" id="2.7.1.90" evidence="10"/>
<dbReference type="GO" id="GO:0047334">
    <property type="term" value="F:diphosphate-fructose-6-phosphate 1-phosphotransferase activity"/>
    <property type="evidence" value="ECO:0007669"/>
    <property type="project" value="UniProtKB-EC"/>
</dbReference>
<evidence type="ECO:0000256" key="3">
    <source>
        <dbReference type="ARBA" id="ARBA00022490"/>
    </source>
</evidence>
<evidence type="ECO:0000256" key="7">
    <source>
        <dbReference type="ARBA" id="ARBA00022842"/>
    </source>
</evidence>
<comment type="activity regulation">
    <text evidence="10">Non-allosteric.</text>
</comment>
<keyword evidence="7 10" id="KW-0460">Magnesium</keyword>
<evidence type="ECO:0000259" key="11">
    <source>
        <dbReference type="Pfam" id="PF00365"/>
    </source>
</evidence>
<accession>A0A564ZME8</accession>
<dbReference type="EMBL" id="CABIKM010000063">
    <property type="protein sequence ID" value="VUZ86505.1"/>
    <property type="molecule type" value="Genomic_DNA"/>
</dbReference>
<comment type="subcellular location">
    <subcellularLocation>
        <location evidence="10">Cytoplasm</location>
    </subcellularLocation>
</comment>
<feature type="binding site" evidence="10">
    <location>
        <position position="238"/>
    </location>
    <ligand>
        <name>substrate</name>
    </ligand>
</feature>
<evidence type="ECO:0000256" key="9">
    <source>
        <dbReference type="ARBA" id="ARBA00048072"/>
    </source>
</evidence>
<dbReference type="AlphaFoldDB" id="A0A564ZME8"/>
<keyword evidence="3 10" id="KW-0963">Cytoplasm</keyword>
<evidence type="ECO:0000313" key="13">
    <source>
        <dbReference type="Proteomes" id="UP000334340"/>
    </source>
</evidence>
<gene>
    <name evidence="10" type="primary">pfp</name>
    <name evidence="12" type="ORF">MELA_02909</name>
</gene>
<evidence type="ECO:0000313" key="12">
    <source>
        <dbReference type="EMBL" id="VUZ86505.1"/>
    </source>
</evidence>
<sequence length="416" mass="45159">MKTLAMLVGGGPAPGINGVIAAATIEARNHGARVLGFYDGFKWLARGDTNHVMELEIDSISRIHFEGGSILRTSRTNPTKSPDTLRNVVEALDKLEVSCLLTIGGDDTAFAACRLSEAMKGRVGLAHVPKTIDNDLPLPQEVPTFGFTTACNLGKDIVKNLMEDAETTDRWFFVTVMGRRAGHLALGIGGAAGATLTVIGEEFPESKIPLQTLVDILEGAVIKRRASGKGHGVAILSEGLADKLDPTEFGSVERDGYGNVRLSELVLGRVLKERVAESLLARGVDVTIVAKDVGYELRCAPPGAQDIHYCRSLGYWAARFLLNGQTEAMVTIQGGKMVPIPFREMLDPRTGKICVRYVDIHSESYQTLRAYMLRLEPQDFETSEQVETLARGGHMEPTVFVDRFGYLGVRTKGSSQ</sequence>
<dbReference type="PRINTS" id="PR00476">
    <property type="entry name" value="PHFRCTKINASE"/>
</dbReference>
<organism evidence="12 13">
    <name type="scientific">Candidatus Methylomirabilis lanthanidiphila</name>
    <dbReference type="NCBI Taxonomy" id="2211376"/>
    <lineage>
        <taxon>Bacteria</taxon>
        <taxon>Candidatus Methylomirabilota</taxon>
        <taxon>Candidatus Methylomirabilia</taxon>
        <taxon>Candidatus Methylomirabilales</taxon>
        <taxon>Candidatus Methylomirabilaceae</taxon>
        <taxon>Candidatus Methylomirabilis</taxon>
    </lineage>
</organism>
<dbReference type="InterPro" id="IPR054846">
    <property type="entry name" value="PFKA_PPi_Ttgales"/>
</dbReference>
<keyword evidence="13" id="KW-1185">Reference proteome</keyword>
<dbReference type="HAMAP" id="MF_01979">
    <property type="entry name" value="Phosphofructokinase_II_Short"/>
    <property type="match status" value="1"/>
</dbReference>
<dbReference type="InterPro" id="IPR035966">
    <property type="entry name" value="PKF_sf"/>
</dbReference>
<feature type="domain" description="Phosphofructokinase" evidence="11">
    <location>
        <begin position="4"/>
        <end position="320"/>
    </location>
</feature>
<reference evidence="12 13" key="1">
    <citation type="submission" date="2019-07" db="EMBL/GenBank/DDBJ databases">
        <authorList>
            <person name="Cremers G."/>
        </authorList>
    </citation>
    <scope>NUCLEOTIDE SEQUENCE [LARGE SCALE GENOMIC DNA]</scope>
</reference>
<feature type="active site" description="Proton acceptor" evidence="10">
    <location>
        <position position="133"/>
    </location>
</feature>
<dbReference type="PANTHER" id="PTHR43650">
    <property type="entry name" value="PYROPHOSPHATE--FRUCTOSE 6-PHOSPHATE 1-PHOSPHOTRANSFERASE"/>
    <property type="match status" value="1"/>
</dbReference>
<keyword evidence="6 10" id="KW-0418">Kinase</keyword>
<dbReference type="Gene3D" id="3.40.50.450">
    <property type="match status" value="1"/>
</dbReference>
<evidence type="ECO:0000256" key="8">
    <source>
        <dbReference type="ARBA" id="ARBA00023152"/>
    </source>
</evidence>
<evidence type="ECO:0000256" key="4">
    <source>
        <dbReference type="ARBA" id="ARBA00022679"/>
    </source>
</evidence>
<feature type="binding site" evidence="10">
    <location>
        <begin position="177"/>
        <end position="179"/>
    </location>
    <ligand>
        <name>substrate</name>
    </ligand>
</feature>
<comment type="subunit">
    <text evidence="10">Homodimer.</text>
</comment>
<comment type="function">
    <text evidence="2 10">Catalyzes the phosphorylation of D-fructose 6-phosphate, the first committing step of glycolysis. Uses inorganic phosphate (PPi) as phosphoryl donor instead of ATP like common ATP-dependent phosphofructokinases (ATP-PFKs), which renders the reaction reversible, and can thus function both in glycolysis and gluconeogenesis. Consistently, PPi-PFK can replace the enzymes of both the forward (ATP-PFK) and reverse (fructose-bisphosphatase (FBPase)) reactions.</text>
</comment>
<evidence type="ECO:0000256" key="6">
    <source>
        <dbReference type="ARBA" id="ARBA00022777"/>
    </source>
</evidence>
<dbReference type="PIRSF" id="PIRSF036482">
    <property type="entry name" value="PPi_PFK_TM0289"/>
    <property type="match status" value="1"/>
</dbReference>
<dbReference type="GO" id="GO:0003872">
    <property type="term" value="F:6-phosphofructokinase activity"/>
    <property type="evidence" value="ECO:0007669"/>
    <property type="project" value="UniProtKB-UniRule"/>
</dbReference>
<name>A0A564ZME8_9BACT</name>
<dbReference type="UniPathway" id="UPA00109">
    <property type="reaction ID" value="UER00182"/>
</dbReference>
<comment type="similarity">
    <text evidence="10">Belongs to the phosphofructokinase type A (PFKA) family. PPi-dependent PFK group II subfamily. Clade 'Short' sub-subfamily.</text>
</comment>
<dbReference type="GO" id="GO:0006002">
    <property type="term" value="P:fructose 6-phosphate metabolic process"/>
    <property type="evidence" value="ECO:0007669"/>
    <property type="project" value="InterPro"/>
</dbReference>
<keyword evidence="8 10" id="KW-0324">Glycolysis</keyword>
<comment type="cofactor">
    <cofactor evidence="1 10">
        <name>Mg(2+)</name>
        <dbReference type="ChEBI" id="CHEBI:18420"/>
    </cofactor>
</comment>
<keyword evidence="4 10" id="KW-0808">Transferase</keyword>
<feature type="binding site" evidence="10">
    <location>
        <position position="106"/>
    </location>
    <ligand>
        <name>Mg(2+)</name>
        <dbReference type="ChEBI" id="CHEBI:18420"/>
        <note>catalytic</note>
    </ligand>
</feature>
<comment type="pathway">
    <text evidence="10">Carbohydrate degradation; glycolysis; D-glyceraldehyde 3-phosphate and glycerone phosphate from D-glucose: step 3/4.</text>
</comment>
<feature type="binding site" evidence="10">
    <location>
        <begin position="131"/>
        <end position="133"/>
    </location>
    <ligand>
        <name>substrate</name>
    </ligand>
</feature>
<dbReference type="InterPro" id="IPR000023">
    <property type="entry name" value="Phosphofructokinase_dom"/>
</dbReference>
<dbReference type="Gene3D" id="3.40.50.460">
    <property type="entry name" value="Phosphofructokinase domain"/>
    <property type="match status" value="1"/>
</dbReference>
<dbReference type="GO" id="GO:0046872">
    <property type="term" value="F:metal ion binding"/>
    <property type="evidence" value="ECO:0007669"/>
    <property type="project" value="UniProtKB-KW"/>
</dbReference>
<keyword evidence="5 10" id="KW-0479">Metal-binding</keyword>
<proteinExistence type="inferred from homology"/>
<dbReference type="InterPro" id="IPR022953">
    <property type="entry name" value="ATP_PFK"/>
</dbReference>
<evidence type="ECO:0000256" key="2">
    <source>
        <dbReference type="ARBA" id="ARBA00003138"/>
    </source>
</evidence>
<comment type="catalytic activity">
    <reaction evidence="9 10">
        <text>beta-D-fructose 6-phosphate + diphosphate = beta-D-fructose 1,6-bisphosphate + phosphate + H(+)</text>
        <dbReference type="Rhea" id="RHEA:13613"/>
        <dbReference type="ChEBI" id="CHEBI:15378"/>
        <dbReference type="ChEBI" id="CHEBI:32966"/>
        <dbReference type="ChEBI" id="CHEBI:33019"/>
        <dbReference type="ChEBI" id="CHEBI:43474"/>
        <dbReference type="ChEBI" id="CHEBI:57634"/>
        <dbReference type="EC" id="2.7.1.90"/>
    </reaction>
</comment>
<evidence type="ECO:0000256" key="5">
    <source>
        <dbReference type="ARBA" id="ARBA00022723"/>
    </source>
</evidence>
<dbReference type="Pfam" id="PF00365">
    <property type="entry name" value="PFK"/>
    <property type="match status" value="1"/>
</dbReference>
<dbReference type="PANTHER" id="PTHR43650:SF1">
    <property type="entry name" value="PYROPHOSPHATE--FRUCTOSE 6-PHOSPHATE 1-PHOSPHOTRANSFERASE SUBUNIT BETA 2"/>
    <property type="match status" value="1"/>
</dbReference>
<dbReference type="GO" id="GO:0009749">
    <property type="term" value="P:response to glucose"/>
    <property type="evidence" value="ECO:0007669"/>
    <property type="project" value="TreeGrafter"/>
</dbReference>
<dbReference type="NCBIfam" id="NF041103">
    <property type="entry name" value="PFKA_PPi_Ttgales"/>
    <property type="match status" value="1"/>
</dbReference>
<protein>
    <recommendedName>
        <fullName evidence="10">Pyrophosphate--fructose 6-phosphate 1-phosphotransferase</fullName>
        <ecNumber evidence="10">2.7.1.90</ecNumber>
    </recommendedName>
    <alternativeName>
        <fullName evidence="10">6-phosphofructokinase, pyrophosphate dependent</fullName>
    </alternativeName>
    <alternativeName>
        <fullName evidence="10">PPi-dependent phosphofructokinase</fullName>
        <shortName evidence="10">PPi-PFK</shortName>
    </alternativeName>
    <alternativeName>
        <fullName evidence="10">Pyrophosphate-dependent 6-phosphofructose-1-kinase</fullName>
    </alternativeName>
</protein>
<evidence type="ECO:0000256" key="10">
    <source>
        <dbReference type="HAMAP-Rule" id="MF_01979"/>
    </source>
</evidence>
<feature type="binding site" evidence="10">
    <location>
        <begin position="295"/>
        <end position="298"/>
    </location>
    <ligand>
        <name>substrate</name>
    </ligand>
</feature>
<dbReference type="InterPro" id="IPR011403">
    <property type="entry name" value="PPi-PFK_TM0289"/>
</dbReference>
<feature type="site" description="Important for catalytic activity; stabilizes the transition state when the phosphoryl donor is PPi" evidence="10">
    <location>
        <position position="130"/>
    </location>
</feature>
<evidence type="ECO:0000256" key="1">
    <source>
        <dbReference type="ARBA" id="ARBA00001946"/>
    </source>
</evidence>
<dbReference type="SUPFAM" id="SSF53784">
    <property type="entry name" value="Phosphofructokinase"/>
    <property type="match status" value="1"/>
</dbReference>